<dbReference type="Pfam" id="PF12770">
    <property type="entry name" value="CHAT"/>
    <property type="match status" value="1"/>
</dbReference>
<comment type="caution">
    <text evidence="3">The sequence shown here is derived from an EMBL/GenBank/DDBJ whole genome shotgun (WGS) entry which is preliminary data.</text>
</comment>
<evidence type="ECO:0000259" key="1">
    <source>
        <dbReference type="Pfam" id="PF12770"/>
    </source>
</evidence>
<dbReference type="Proteomes" id="UP001365846">
    <property type="component" value="Unassembled WGS sequence"/>
</dbReference>
<keyword evidence="4" id="KW-1185">Reference proteome</keyword>
<evidence type="ECO:0000259" key="2">
    <source>
        <dbReference type="Pfam" id="PF24096"/>
    </source>
</evidence>
<organism evidence="3 4">
    <name type="scientific">Variovorax ureilyticus</name>
    <dbReference type="NCBI Taxonomy" id="1836198"/>
    <lineage>
        <taxon>Bacteria</taxon>
        <taxon>Pseudomonadati</taxon>
        <taxon>Pseudomonadota</taxon>
        <taxon>Betaproteobacteria</taxon>
        <taxon>Burkholderiales</taxon>
        <taxon>Comamonadaceae</taxon>
        <taxon>Variovorax</taxon>
    </lineage>
</organism>
<dbReference type="Pfam" id="PF02450">
    <property type="entry name" value="LCAT"/>
    <property type="match status" value="1"/>
</dbReference>
<dbReference type="InterPro" id="IPR055803">
    <property type="entry name" value="DUF7379"/>
</dbReference>
<reference evidence="3 4" key="1">
    <citation type="submission" date="2024-03" db="EMBL/GenBank/DDBJ databases">
        <title>Novel species of the genus Variovorax.</title>
        <authorList>
            <person name="Liu Q."/>
            <person name="Xin Y.-H."/>
        </authorList>
    </citation>
    <scope>NUCLEOTIDE SEQUENCE [LARGE SCALE GENOMIC DNA]</scope>
    <source>
        <strain evidence="3 4">KACC 18899</strain>
    </source>
</reference>
<dbReference type="SUPFAM" id="SSF53474">
    <property type="entry name" value="alpha/beta-Hydrolases"/>
    <property type="match status" value="2"/>
</dbReference>
<evidence type="ECO:0000313" key="4">
    <source>
        <dbReference type="Proteomes" id="UP001365846"/>
    </source>
</evidence>
<evidence type="ECO:0000313" key="3">
    <source>
        <dbReference type="EMBL" id="MEJ8811013.1"/>
    </source>
</evidence>
<name>A0ABU8VBI1_9BURK</name>
<dbReference type="RefSeq" id="WP_340356331.1">
    <property type="nucleotide sequence ID" value="NZ_JBBKZU010000003.1"/>
</dbReference>
<feature type="domain" description="DUF7379" evidence="2">
    <location>
        <begin position="233"/>
        <end position="311"/>
    </location>
</feature>
<protein>
    <submittedName>
        <fullName evidence="3">CHAT domain-containing protein</fullName>
    </submittedName>
</protein>
<dbReference type="Gene3D" id="3.40.50.1820">
    <property type="entry name" value="alpha/beta hydrolase"/>
    <property type="match status" value="1"/>
</dbReference>
<dbReference type="InterPro" id="IPR029058">
    <property type="entry name" value="AB_hydrolase_fold"/>
</dbReference>
<dbReference type="InterPro" id="IPR024983">
    <property type="entry name" value="CHAT_dom"/>
</dbReference>
<gene>
    <name evidence="3" type="ORF">WKW77_08025</name>
</gene>
<accession>A0ABU8VBI1</accession>
<feature type="domain" description="CHAT" evidence="1">
    <location>
        <begin position="1274"/>
        <end position="1579"/>
    </location>
</feature>
<dbReference type="EMBL" id="JBBKZU010000003">
    <property type="protein sequence ID" value="MEJ8811013.1"/>
    <property type="molecule type" value="Genomic_DNA"/>
</dbReference>
<proteinExistence type="predicted"/>
<dbReference type="InterPro" id="IPR003386">
    <property type="entry name" value="LACT/PDAT_acylTrfase"/>
</dbReference>
<dbReference type="Pfam" id="PF24096">
    <property type="entry name" value="DUF7379"/>
    <property type="match status" value="1"/>
</dbReference>
<sequence length="1985" mass="213688">MAPPIVLKLTGREDTRPEVPALLKSSTRSANVPAAEDDFLPDGLLTPKSGIELGAAVRGMADATASEIAAADDDVLVIDLADGGTLVTSPARLRDALLLNRPDLVDDDGRVLFDRLNAESAMPRRGVFSDAMGSLVTRVVSVAVGRDSLTEAAEALIADLPKDKGAKGKQAAAVDAGVSWLATQALMTVIEDRLGRPAGHLYRWNDTGGKLEGGAPDDVAAMIGSDGKARPALVFVHGTASSTLGSFADLQRGDRGLWARLESRFPGGIYGFEHRTLSESPIDNALQLATALPKGARISLVTHSRGGIVGDLMCLQDIDRHIDSYSFAFPGVGDAQGREAEVRKELDTAHARHREQLGHLFAMLRDKAPVIERYVRVASPSQGTKLASGNFDVFLSGLLTLIGRVPYFFGNPLYSAFKRVVIEIARNRTNPHLVPGIEAMLPDSPMAALLRDGAVQPDIRMGLIAGDIQGGNLLMRMGTLLTDFLLFENTDNDLVVDTASMLAGVAVKANARVMFDRASDVSHFSYFGNLETRSAMRDWLVLDRPDDVAAFRVMPPQFTSLDAAGIGASRDAAGAERPIVVVLPGVMGTCLDADGKRVWLNPLSLAAGGLTDIAFGAANVTTGGLFGKTYGAICEHLAGSHRVVPFPYDWRQPLDVLGERLGTFLDLLLKQTTQPIRLLAHSMGGLVVRACIHRRREVMDRLMQRDGARLVMAGTPHQGSHSMVENLLGKGDALRTLARLDIRHDMQEVLDVVSGFRGALQLLPRPGFVDTFEGQPEGGEPQQYWRPEGWTALKAVNTDLWFGDYHCGQPDAETLASAGWLWTEDAKADDTGLPALPDAYRAKSVYVFGIAPNTPCGVRLETRSGTPRLRMVSTARGDGTVTWDSGRIGGIGSFYYLPAVHGDLLSTPSAFAALGELLVTGATAALERTPPIARGAAPDRPVSYDPGPPNAVDDATLAAAVIGGTPDTRVAARAKQRLEVNLKAMDLRFLSYPIMVGHYENDSMAGTEALIDAELMDGQLAQRRALDLYAGPLGTAAVVLRTPSAIERRRGVLVGAVVTGLGSYEGSLSQDALMVAVRAGVLRYLLQVVDVMGREDREVPLATLLLGYNSSANLTIAGSVEALVRGVIDANEKFRRTTGLSVRVSQLDIVELYLDTAITAVYELRQLASRLQTAAASKDTLLACNPELVQGTGLRQRLFDARGASYWPRLIVTDADDQAAAPRPDGATRLADRLRFLYVGQRARAETVVQQRQPSLIETLVRQQISQTQWNADFGRMLFQLIVPPDFKDAARQLQRIVLVVDGATANLPWELMLTDPLFATEAQTDGPLVPLALCTPVVRQLSSSAYRRDVRQSLARSAYVVGNPSVQGFAAAFPDPANPQGKDPDPLSGAEVEANAVAGLLVGMGYEVSRAIGADNLASDVLAKLYRKPYRILHVSAHGVFDQRHVDGLRRSGVVLSGGLLITAAEIEAMESVPELVFLNCCHLGQIDPGGAAGPTVRDGNKLAGSVARELMAIGVRCVVVAGWAVDDKLAQQFGEVFYQSLLQNRRPFGEAVFEARQALWATRSDNVTWGAFQAYGDPLWLAEPADATSGAAGGRAPFASIDEMLDELARARVEIARRPDRALESERQARIQAIEEARDRRCPPSWLRLPMLQSALGTIWRDLGCPDQAYRALVVAIRTVDLQGRVPIRDIEQLAAVEVELGFARAERDIERIHTGQQAGRKYPPRPMPKGLPLIEHGIGRLRALDRLVSGGTLCRAAAPLRANADRYALLGDACERKAVVFALHLLRIKGTAAQRHRWRSAMTDEVQAGLQAYARAEGMAGDDGFRPCEALRALALQTALDGWDAPAAMANGVALARQCGLIISRATAHDGDAWDVVASPEALLVEKLRDGSFAAPDGAGDAALASVLEAYRDALMNLGPQVRRIDTTMDHLDMLSILFDARFLTGGGEACRRMADRLVALIQQLRPARRVRPDRPKTPLAG</sequence>